<evidence type="ECO:0000256" key="1">
    <source>
        <dbReference type="SAM" id="MobiDB-lite"/>
    </source>
</evidence>
<feature type="compositionally biased region" description="Polar residues" evidence="1">
    <location>
        <begin position="34"/>
        <end position="48"/>
    </location>
</feature>
<feature type="compositionally biased region" description="Basic and acidic residues" evidence="1">
    <location>
        <begin position="49"/>
        <end position="67"/>
    </location>
</feature>
<organism evidence="2 3">
    <name type="scientific">Emergomyces africanus</name>
    <dbReference type="NCBI Taxonomy" id="1955775"/>
    <lineage>
        <taxon>Eukaryota</taxon>
        <taxon>Fungi</taxon>
        <taxon>Dikarya</taxon>
        <taxon>Ascomycota</taxon>
        <taxon>Pezizomycotina</taxon>
        <taxon>Eurotiomycetes</taxon>
        <taxon>Eurotiomycetidae</taxon>
        <taxon>Onygenales</taxon>
        <taxon>Ajellomycetaceae</taxon>
        <taxon>Emergomyces</taxon>
    </lineage>
</organism>
<evidence type="ECO:0000313" key="2">
    <source>
        <dbReference type="EMBL" id="OAX83792.1"/>
    </source>
</evidence>
<sequence length="101" mass="11858">MKNLLKSRELLQQQIATTEAQLSHLKAELERTEQQIAAESRTTSSRPEQVNEEKTPPEPKRKYPLEQDEYRRYGRQMIVEQIGLEAQGEMIARLTMFELEL</sequence>
<gene>
    <name evidence="2" type="ORF">ACJ72_01848</name>
</gene>
<evidence type="ECO:0000313" key="3">
    <source>
        <dbReference type="Proteomes" id="UP000091918"/>
    </source>
</evidence>
<dbReference type="AlphaFoldDB" id="A0A1B7P420"/>
<dbReference type="OrthoDB" id="10261062at2759"/>
<dbReference type="EMBL" id="LGUA01000135">
    <property type="protein sequence ID" value="OAX83792.1"/>
    <property type="molecule type" value="Genomic_DNA"/>
</dbReference>
<protein>
    <submittedName>
        <fullName evidence="2">Uncharacterized protein</fullName>
    </submittedName>
</protein>
<accession>A0A1B7P420</accession>
<name>A0A1B7P420_9EURO</name>
<proteinExistence type="predicted"/>
<keyword evidence="3" id="KW-1185">Reference proteome</keyword>
<dbReference type="Proteomes" id="UP000091918">
    <property type="component" value="Unassembled WGS sequence"/>
</dbReference>
<comment type="caution">
    <text evidence="2">The sequence shown here is derived from an EMBL/GenBank/DDBJ whole genome shotgun (WGS) entry which is preliminary data.</text>
</comment>
<feature type="region of interest" description="Disordered" evidence="1">
    <location>
        <begin position="32"/>
        <end position="67"/>
    </location>
</feature>
<reference evidence="2 3" key="1">
    <citation type="submission" date="2015-07" db="EMBL/GenBank/DDBJ databases">
        <title>Emmonsia species relationships and genome sequence.</title>
        <authorList>
            <person name="Cuomo C.A."/>
            <person name="Schwartz I.S."/>
            <person name="Kenyon C."/>
            <person name="de Hoog G.S."/>
            <person name="Govender N.P."/>
            <person name="Botha A."/>
            <person name="Moreno L."/>
            <person name="de Vries M."/>
            <person name="Munoz J.F."/>
            <person name="Stielow J.B."/>
        </authorList>
    </citation>
    <scope>NUCLEOTIDE SEQUENCE [LARGE SCALE GENOMIC DNA]</scope>
    <source>
        <strain evidence="2 3">CBS 136260</strain>
    </source>
</reference>